<dbReference type="GO" id="GO:0016811">
    <property type="term" value="F:hydrolase activity, acting on carbon-nitrogen (but not peptide) bonds, in linear amides"/>
    <property type="evidence" value="ECO:0007669"/>
    <property type="project" value="InterPro"/>
</dbReference>
<keyword evidence="6" id="KW-0106">Calcium</keyword>
<sequence>MPLPRPIRRPRHALVLTASLFAWGLAASTALAAPDAGERARWQRHAAQVEITRDTWGIAHVHGRTDADAVFGMIYAQAEDDFNRIETNYLVNLGRLAEVEGETMLWQDLRQRLYYDPARLQADYQASPAWLQALMQAWADGLNAYLAAHPQVKPRLLTHFEPWMALSFSEGSIGGDIERIALSQLQAFHERRPVAMTLLEREPQLRLPSGSNGIAIAPSHSADGRALLLINPHTSYFFRSELQMRSDEGLNAYGAVTWGQFFVYQGFNRHAGWMHTSSGVDNVDEFVETLAPCADGSPCYRDGQTLRPLQQRQVTLSYRTAAGGQAQRGFTVWATHHGPIVRAQDATHWVAFAMMDRPVAALQQSFLRTKAGGFADFMKVAALQANSSNDTLYADADGTTAYLHPQFVPIRRAHVDYRKPVDGSDPATAWDGLHALDTLPQVVNPRNGWVYNANNWPWSAAGADSPNANDFPRYMDQAGENARAPHAIAVLSARPTFTPQQLIEAAYDPWLPAFDTLLPLLQHDYAALPDGDARKAALAGPMTALAGWDRRWGLDSAPTTLAVTWADALLKEITPLARERDRGGVDAMATLATPEQRLAVLQAVVDQLQRDFGRWQVPWGEINRYQRNDGAIVQTFDDAKPSLPVPFTTSRWGSLASAESRTYPGTRLRYTTSGNSFVAVVAFGAGGPQAWAVSVGGESGDPASPHFADQAPLHTTGRLRPVWFTEADVAAHAERRYRPEVPQG</sequence>
<keyword evidence="2 7" id="KW-0732">Signal</keyword>
<protein>
    <submittedName>
        <fullName evidence="8">Acylase</fullName>
    </submittedName>
</protein>
<feature type="binding site" evidence="6">
    <location>
        <position position="283"/>
    </location>
    <ligand>
        <name>Ca(2+)</name>
        <dbReference type="ChEBI" id="CHEBI:29108"/>
    </ligand>
</feature>
<dbReference type="PIRSF" id="PIRSF001227">
    <property type="entry name" value="Pen_acylase"/>
    <property type="match status" value="1"/>
</dbReference>
<feature type="binding site" evidence="6">
    <location>
        <position position="284"/>
    </location>
    <ligand>
        <name>Ca(2+)</name>
        <dbReference type="ChEBI" id="CHEBI:29108"/>
    </ligand>
</feature>
<dbReference type="Proteomes" id="UP000292627">
    <property type="component" value="Unassembled WGS sequence"/>
</dbReference>
<evidence type="ECO:0000256" key="4">
    <source>
        <dbReference type="ARBA" id="ARBA00023145"/>
    </source>
</evidence>
<feature type="signal peptide" evidence="7">
    <location>
        <begin position="1"/>
        <end position="32"/>
    </location>
</feature>
<dbReference type="GO" id="GO:0046872">
    <property type="term" value="F:metal ion binding"/>
    <property type="evidence" value="ECO:0007669"/>
    <property type="project" value="UniProtKB-KW"/>
</dbReference>
<dbReference type="Gene3D" id="3.60.20.10">
    <property type="entry name" value="Glutamine Phosphoribosylpyrophosphate, subunit 1, domain 1"/>
    <property type="match status" value="1"/>
</dbReference>
<keyword evidence="4" id="KW-0865">Zymogen</keyword>
<dbReference type="InterPro" id="IPR043146">
    <property type="entry name" value="Penicillin_amidase_N_B-knob"/>
</dbReference>
<comment type="cofactor">
    <cofactor evidence="6">
        <name>Ca(2+)</name>
        <dbReference type="ChEBI" id="CHEBI:29108"/>
    </cofactor>
    <text evidence="6">Binds 1 Ca(2+) ion per dimer.</text>
</comment>
<organism evidence="8 9">
    <name type="scientific">Pseudoxanthomonas winnipegensis</name>
    <dbReference type="NCBI Taxonomy" id="2480810"/>
    <lineage>
        <taxon>Bacteria</taxon>
        <taxon>Pseudomonadati</taxon>
        <taxon>Pseudomonadota</taxon>
        <taxon>Gammaproteobacteria</taxon>
        <taxon>Lysobacterales</taxon>
        <taxon>Lysobacteraceae</taxon>
        <taxon>Pseudoxanthomonas</taxon>
    </lineage>
</organism>
<evidence type="ECO:0000256" key="6">
    <source>
        <dbReference type="PIRSR" id="PIRSR001227-2"/>
    </source>
</evidence>
<dbReference type="OrthoDB" id="9760084at2"/>
<dbReference type="GO" id="GO:0017000">
    <property type="term" value="P:antibiotic biosynthetic process"/>
    <property type="evidence" value="ECO:0007669"/>
    <property type="project" value="InterPro"/>
</dbReference>
<reference evidence="8 9" key="1">
    <citation type="submission" date="2019-02" db="EMBL/GenBank/DDBJ databases">
        <title>WGS of Pseudoxanthomonas species novum from clinical isolates.</title>
        <authorList>
            <person name="Bernier A.-M."/>
            <person name="Bernard K."/>
            <person name="Vachon A."/>
        </authorList>
    </citation>
    <scope>NUCLEOTIDE SEQUENCE [LARGE SCALE GENOMIC DNA]</scope>
    <source>
        <strain evidence="8 9">NML171200</strain>
    </source>
</reference>
<dbReference type="SUPFAM" id="SSF56235">
    <property type="entry name" value="N-terminal nucleophile aminohydrolases (Ntn hydrolases)"/>
    <property type="match status" value="1"/>
</dbReference>
<evidence type="ECO:0000256" key="2">
    <source>
        <dbReference type="ARBA" id="ARBA00022729"/>
    </source>
</evidence>
<feature type="active site" description="Nucleophile" evidence="5">
    <location>
        <position position="211"/>
    </location>
</feature>
<evidence type="ECO:0000256" key="3">
    <source>
        <dbReference type="ARBA" id="ARBA00022801"/>
    </source>
</evidence>
<dbReference type="PANTHER" id="PTHR34218:SF3">
    <property type="entry name" value="ACYL-HOMOSERINE LACTONE ACYLASE PVDQ"/>
    <property type="match status" value="1"/>
</dbReference>
<keyword evidence="6" id="KW-0479">Metal-binding</keyword>
<dbReference type="InterPro" id="IPR002692">
    <property type="entry name" value="S45"/>
</dbReference>
<gene>
    <name evidence="8" type="ORF">EA660_06355</name>
</gene>
<evidence type="ECO:0000256" key="5">
    <source>
        <dbReference type="PIRSR" id="PIRSR001227-1"/>
    </source>
</evidence>
<dbReference type="InterPro" id="IPR029055">
    <property type="entry name" value="Ntn_hydrolases_N"/>
</dbReference>
<comment type="caution">
    <text evidence="8">The sequence shown here is derived from an EMBL/GenBank/DDBJ whole genome shotgun (WGS) entry which is preliminary data.</text>
</comment>
<dbReference type="PANTHER" id="PTHR34218">
    <property type="entry name" value="PEPTIDASE S45 PENICILLIN AMIDASE"/>
    <property type="match status" value="1"/>
</dbReference>
<name>A0A4Q8LE17_9GAMM</name>
<dbReference type="AlphaFoldDB" id="A0A4Q8LE17"/>
<dbReference type="Gene3D" id="1.10.439.10">
    <property type="entry name" value="Penicillin Amidohydrolase, domain 1"/>
    <property type="match status" value="1"/>
</dbReference>
<evidence type="ECO:0000313" key="8">
    <source>
        <dbReference type="EMBL" id="TAA26830.1"/>
    </source>
</evidence>
<dbReference type="Gene3D" id="1.10.1400.10">
    <property type="match status" value="1"/>
</dbReference>
<dbReference type="Gene3D" id="2.30.120.10">
    <property type="match status" value="1"/>
</dbReference>
<dbReference type="InterPro" id="IPR023343">
    <property type="entry name" value="Penicillin_amidase_dom1"/>
</dbReference>
<dbReference type="InterPro" id="IPR043147">
    <property type="entry name" value="Penicillin_amidase_A-knob"/>
</dbReference>
<dbReference type="EMBL" id="SHMC01000002">
    <property type="protein sequence ID" value="TAA26830.1"/>
    <property type="molecule type" value="Genomic_DNA"/>
</dbReference>
<evidence type="ECO:0000256" key="7">
    <source>
        <dbReference type="SAM" id="SignalP"/>
    </source>
</evidence>
<evidence type="ECO:0000313" key="9">
    <source>
        <dbReference type="Proteomes" id="UP000292627"/>
    </source>
</evidence>
<dbReference type="RefSeq" id="WP_130550683.1">
    <property type="nucleotide sequence ID" value="NZ_SHMC01000002.1"/>
</dbReference>
<evidence type="ECO:0000256" key="1">
    <source>
        <dbReference type="ARBA" id="ARBA00006586"/>
    </source>
</evidence>
<keyword evidence="3" id="KW-0378">Hydrolase</keyword>
<feature type="chain" id="PRO_5020963205" evidence="7">
    <location>
        <begin position="33"/>
        <end position="744"/>
    </location>
</feature>
<proteinExistence type="inferred from homology"/>
<comment type="similarity">
    <text evidence="1">Belongs to the peptidase S45 family.</text>
</comment>
<accession>A0A4Q8LE17</accession>
<dbReference type="Pfam" id="PF01804">
    <property type="entry name" value="Penicil_amidase"/>
    <property type="match status" value="1"/>
</dbReference>
<feature type="binding site" evidence="6">
    <location>
        <position position="281"/>
    </location>
    <ligand>
        <name>Ca(2+)</name>
        <dbReference type="ChEBI" id="CHEBI:29108"/>
    </ligand>
</feature>
<dbReference type="InterPro" id="IPR014395">
    <property type="entry name" value="Pen/GL7ACA/AHL_acylase"/>
</dbReference>